<dbReference type="InterPro" id="IPR001680">
    <property type="entry name" value="WD40_rpt"/>
</dbReference>
<evidence type="ECO:0000256" key="6">
    <source>
        <dbReference type="ARBA" id="ARBA00022824"/>
    </source>
</evidence>
<dbReference type="InterPro" id="IPR015943">
    <property type="entry name" value="WD40/YVTN_repeat-like_dom_sf"/>
</dbReference>
<evidence type="ECO:0000256" key="9">
    <source>
        <dbReference type="ARBA" id="ARBA00022989"/>
    </source>
</evidence>
<evidence type="ECO:0000256" key="3">
    <source>
        <dbReference type="ARBA" id="ARBA00022574"/>
    </source>
</evidence>
<dbReference type="SUPFAM" id="SSF50978">
    <property type="entry name" value="WD40 repeat-like"/>
    <property type="match status" value="1"/>
</dbReference>
<keyword evidence="7" id="KW-0931">ER-Golgi transport</keyword>
<keyword evidence="2" id="KW-0813">Transport</keyword>
<dbReference type="InterPro" id="IPR045260">
    <property type="entry name" value="Sec12-like"/>
</dbReference>
<evidence type="ECO:0000256" key="5">
    <source>
        <dbReference type="ARBA" id="ARBA00022737"/>
    </source>
</evidence>
<dbReference type="PANTHER" id="PTHR23284">
    <property type="entry name" value="PROLACTIN REGULATORY ELEMENT BINDING PROTEIN"/>
    <property type="match status" value="1"/>
</dbReference>
<dbReference type="GO" id="GO:0003400">
    <property type="term" value="P:regulation of COPII vesicle coating"/>
    <property type="evidence" value="ECO:0007669"/>
    <property type="project" value="TreeGrafter"/>
</dbReference>
<keyword evidence="3" id="KW-0853">WD repeat</keyword>
<dbReference type="InterPro" id="IPR036322">
    <property type="entry name" value="WD40_repeat_dom_sf"/>
</dbReference>
<gene>
    <name evidence="11" type="ORF">PTTT1_LOCUS5463</name>
</gene>
<keyword evidence="4" id="KW-0812">Transmembrane</keyword>
<evidence type="ECO:0000256" key="8">
    <source>
        <dbReference type="ARBA" id="ARBA00022927"/>
    </source>
</evidence>
<dbReference type="InterPro" id="IPR019775">
    <property type="entry name" value="WD40_repeat_CS"/>
</dbReference>
<protein>
    <submittedName>
        <fullName evidence="11">Uncharacterized protein</fullName>
    </submittedName>
</protein>
<evidence type="ECO:0000256" key="7">
    <source>
        <dbReference type="ARBA" id="ARBA00022892"/>
    </source>
</evidence>
<accession>A0A8J9TE87</accession>
<dbReference type="GO" id="GO:0006888">
    <property type="term" value="P:endoplasmic reticulum to Golgi vesicle-mediated transport"/>
    <property type="evidence" value="ECO:0007669"/>
    <property type="project" value="TreeGrafter"/>
</dbReference>
<evidence type="ECO:0000256" key="1">
    <source>
        <dbReference type="ARBA" id="ARBA00004389"/>
    </source>
</evidence>
<keyword evidence="10" id="KW-0472">Membrane</keyword>
<dbReference type="GO" id="GO:0005789">
    <property type="term" value="C:endoplasmic reticulum membrane"/>
    <property type="evidence" value="ECO:0007669"/>
    <property type="project" value="UniProtKB-SubCell"/>
</dbReference>
<dbReference type="PROSITE" id="PS00678">
    <property type="entry name" value="WD_REPEATS_1"/>
    <property type="match status" value="1"/>
</dbReference>
<evidence type="ECO:0000256" key="10">
    <source>
        <dbReference type="ARBA" id="ARBA00023136"/>
    </source>
</evidence>
<organism evidence="11">
    <name type="scientific">Phaeodactylum tricornutum</name>
    <name type="common">Diatom</name>
    <dbReference type="NCBI Taxonomy" id="2850"/>
    <lineage>
        <taxon>Eukaryota</taxon>
        <taxon>Sar</taxon>
        <taxon>Stramenopiles</taxon>
        <taxon>Ochrophyta</taxon>
        <taxon>Bacillariophyta</taxon>
        <taxon>Bacillariophyceae</taxon>
        <taxon>Bacillariophycidae</taxon>
        <taxon>Naviculales</taxon>
        <taxon>Phaeodactylaceae</taxon>
        <taxon>Phaeodactylum</taxon>
    </lineage>
</organism>
<reference evidence="11" key="1">
    <citation type="submission" date="2022-02" db="EMBL/GenBank/DDBJ databases">
        <authorList>
            <person name="Giguere J D."/>
        </authorList>
    </citation>
    <scope>NUCLEOTIDE SEQUENCE</scope>
    <source>
        <strain evidence="11">CCAP 1055/1</strain>
    </source>
</reference>
<dbReference type="PANTHER" id="PTHR23284:SF0">
    <property type="entry name" value="PROLACTIN REGULATORY ELEMENT-BINDING PROTEIN"/>
    <property type="match status" value="1"/>
</dbReference>
<name>A0A8J9TE87_PHATR</name>
<keyword evidence="8" id="KW-0653">Protein transport</keyword>
<dbReference type="Pfam" id="PF00400">
    <property type="entry name" value="WD40"/>
    <property type="match status" value="3"/>
</dbReference>
<dbReference type="EMBL" id="OU594942">
    <property type="protein sequence ID" value="CAG9277977.1"/>
    <property type="molecule type" value="Genomic_DNA"/>
</dbReference>
<dbReference type="Proteomes" id="UP000836788">
    <property type="component" value="Chromosome 1"/>
</dbReference>
<dbReference type="GO" id="GO:0015031">
    <property type="term" value="P:protein transport"/>
    <property type="evidence" value="ECO:0007669"/>
    <property type="project" value="UniProtKB-KW"/>
</dbReference>
<comment type="subcellular location">
    <subcellularLocation>
        <location evidence="1">Endoplasmic reticulum membrane</location>
        <topology evidence="1">Single-pass membrane protein</topology>
    </subcellularLocation>
</comment>
<proteinExistence type="predicted"/>
<keyword evidence="9" id="KW-1133">Transmembrane helix</keyword>
<dbReference type="SMART" id="SM00320">
    <property type="entry name" value="WD40"/>
    <property type="match status" value="3"/>
</dbReference>
<keyword evidence="6" id="KW-0256">Endoplasmic reticulum</keyword>
<keyword evidence="5" id="KW-0677">Repeat</keyword>
<dbReference type="Gene3D" id="2.130.10.10">
    <property type="entry name" value="YVTN repeat-like/Quinoprotein amine dehydrogenase"/>
    <property type="match status" value="1"/>
</dbReference>
<evidence type="ECO:0000256" key="2">
    <source>
        <dbReference type="ARBA" id="ARBA00022448"/>
    </source>
</evidence>
<dbReference type="GO" id="GO:0005085">
    <property type="term" value="F:guanyl-nucleotide exchange factor activity"/>
    <property type="evidence" value="ECO:0007669"/>
    <property type="project" value="InterPro"/>
</dbReference>
<evidence type="ECO:0000256" key="4">
    <source>
        <dbReference type="ARBA" id="ARBA00022692"/>
    </source>
</evidence>
<dbReference type="AlphaFoldDB" id="A0A8J9TE87"/>
<evidence type="ECO:0000313" key="11">
    <source>
        <dbReference type="EMBL" id="CAG9277977.1"/>
    </source>
</evidence>
<sequence>MPLPRAPSRVEPIPFPVFGMSWFANPGDGTSIVAYCGGGGSARTGVHNAIVIQDGDAPPTQISTGDQVGVALHVYQNPVTGGLFLVVGLGSQVQRFRLPQGTLSGTIDVGEPVNAIAVHAMAETLAVGCDSGTIKVYAVSDDLFGEDCTTLHELQGHDKTVCALDFATRGNRIVSSAKDGTARIWQDGHCVAVLTCSVQSLPDSSPSPNTTKTPQVLVRGCAFGDLDGRVLVTVASARRGNAYLTQWYQTESSTPDDAPDFAVADRTVCSAVPISAMSMSQDASLLALGSVDGSIILWNVPDWKQCKKFVELHGLPVTCIAARPYPVPLQGEEDDGVEIHARSASADSQLGCLTMQRRAPRKRSNRSGGSNDGLGFFGWVDRTIKLGLFLWVLSPVYREALNKCAPTFRETGVWATGQCIMDDVLIAPSRRPGVQVPPY</sequence>